<dbReference type="EMBL" id="SOZD01000009">
    <property type="protein sequence ID" value="TFF18414.1"/>
    <property type="molecule type" value="Genomic_DNA"/>
</dbReference>
<organism evidence="1 2">
    <name type="scientific">Jiella endophytica</name>
    <dbReference type="NCBI Taxonomy" id="2558362"/>
    <lineage>
        <taxon>Bacteria</taxon>
        <taxon>Pseudomonadati</taxon>
        <taxon>Pseudomonadota</taxon>
        <taxon>Alphaproteobacteria</taxon>
        <taxon>Hyphomicrobiales</taxon>
        <taxon>Aurantimonadaceae</taxon>
        <taxon>Jiella</taxon>
    </lineage>
</organism>
<dbReference type="Proteomes" id="UP000298179">
    <property type="component" value="Unassembled WGS sequence"/>
</dbReference>
<name>A0A4Y8RAW9_9HYPH</name>
<accession>A0A4Y8RAW9</accession>
<dbReference type="AlphaFoldDB" id="A0A4Y8RAW9"/>
<evidence type="ECO:0000313" key="2">
    <source>
        <dbReference type="Proteomes" id="UP000298179"/>
    </source>
</evidence>
<keyword evidence="2" id="KW-1185">Reference proteome</keyword>
<comment type="caution">
    <text evidence="1">The sequence shown here is derived from an EMBL/GenBank/DDBJ whole genome shotgun (WGS) entry which is preliminary data.</text>
</comment>
<reference evidence="1 2" key="1">
    <citation type="submission" date="2019-03" db="EMBL/GenBank/DDBJ databases">
        <title>Jiella endophytica sp. nov., a novel endophytic bacterium isolated from root of Ficus microcarpa Linn. f.</title>
        <authorList>
            <person name="Tuo L."/>
        </authorList>
    </citation>
    <scope>NUCLEOTIDE SEQUENCE [LARGE SCALE GENOMIC DNA]</scope>
    <source>
        <strain evidence="1 2">CBS5Q-3</strain>
    </source>
</reference>
<proteinExistence type="predicted"/>
<evidence type="ECO:0000313" key="1">
    <source>
        <dbReference type="EMBL" id="TFF18414.1"/>
    </source>
</evidence>
<gene>
    <name evidence="1" type="ORF">E3C22_21635</name>
</gene>
<protein>
    <submittedName>
        <fullName evidence="1">Uncharacterized protein</fullName>
    </submittedName>
</protein>
<dbReference type="OrthoDB" id="1184601at2"/>
<sequence length="332" mass="36830">MQPSKTPAPGWVGGFSASNPKFSYPDPDLSPLPMLDNMANVPLLQRQLDVLWPEFSWETVIGDPSSRCYQMFAPDISRAGYDDAGRIFSIICPQQGTYSPTIGDLNIEVTVTGQRGWVNETASDLDYDLVAADMTVTGKIWFGPSARDKRLYQWLEAYFRAENLPFPADKANAIQVTLHHVGDPEQPIISVRSGINDGFPNPDFARHEAEAWAVANVAVQIGPIMSRRHPLVDDFNALVMRIFNLGSGNLLQPTNVLTWNVWLDAPTLVDQAEWKAHAEKWRHSIDTGHGSPDGPGTPPRYFDGTPFNALEAVVEGEGEAIEAFLKKHHLWP</sequence>